<keyword evidence="1" id="KW-0812">Transmembrane</keyword>
<feature type="signal peptide" evidence="2">
    <location>
        <begin position="1"/>
        <end position="18"/>
    </location>
</feature>
<gene>
    <name evidence="3" type="ORF">GCM10017056_43480</name>
</gene>
<evidence type="ECO:0000313" key="3">
    <source>
        <dbReference type="EMBL" id="GHF67620.1"/>
    </source>
</evidence>
<comment type="caution">
    <text evidence="3">The sequence shown here is derived from an EMBL/GenBank/DDBJ whole genome shotgun (WGS) entry which is preliminary data.</text>
</comment>
<dbReference type="RefSeq" id="WP_189682235.1">
    <property type="nucleotide sequence ID" value="NZ_BNCJ01000020.1"/>
</dbReference>
<reference evidence="3" key="1">
    <citation type="journal article" date="2014" name="Int. J. Syst. Evol. Microbiol.">
        <title>Complete genome sequence of Corynebacterium casei LMG S-19264T (=DSM 44701T), isolated from a smear-ripened cheese.</title>
        <authorList>
            <consortium name="US DOE Joint Genome Institute (JGI-PGF)"/>
            <person name="Walter F."/>
            <person name="Albersmeier A."/>
            <person name="Kalinowski J."/>
            <person name="Ruckert C."/>
        </authorList>
    </citation>
    <scope>NUCLEOTIDE SEQUENCE</scope>
    <source>
        <strain evidence="3">KCTC 42650</strain>
    </source>
</reference>
<keyword evidence="2" id="KW-0732">Signal</keyword>
<evidence type="ECO:0008006" key="5">
    <source>
        <dbReference type="Google" id="ProtNLM"/>
    </source>
</evidence>
<evidence type="ECO:0000256" key="1">
    <source>
        <dbReference type="SAM" id="Phobius"/>
    </source>
</evidence>
<dbReference type="Proteomes" id="UP000626220">
    <property type="component" value="Unassembled WGS sequence"/>
</dbReference>
<keyword evidence="1" id="KW-1133">Transmembrane helix</keyword>
<evidence type="ECO:0000256" key="2">
    <source>
        <dbReference type="SAM" id="SignalP"/>
    </source>
</evidence>
<sequence>MKLFAALCALFIATTAQAATHNYNFTMHFKEGDIGPVESATQYYDYISITPGNNLFGFKVGHGLDKTVDGQTYSGRLVIDDTRPQSVVHCTIAGAQCFTFGLDLFEDRPGYTSIHIGVLGWYGYEFSFRKDGSGTLLENGILRVYGGGYKYGIDPVTGESVSTTDDGLWLYEYDLTMTSVPLPATSLMLIAGIAALAGAGLQRKRTRRHV</sequence>
<accession>A0A8J3H240</accession>
<feature type="chain" id="PRO_5035166720" description="VPLPA-CTERM sorting domain-containing protein" evidence="2">
    <location>
        <begin position="19"/>
        <end position="210"/>
    </location>
</feature>
<feature type="transmembrane region" description="Helical" evidence="1">
    <location>
        <begin position="180"/>
        <end position="201"/>
    </location>
</feature>
<keyword evidence="1" id="KW-0472">Membrane</keyword>
<evidence type="ECO:0000313" key="4">
    <source>
        <dbReference type="Proteomes" id="UP000626220"/>
    </source>
</evidence>
<organism evidence="3 4">
    <name type="scientific">Seohaeicola zhoushanensis</name>
    <dbReference type="NCBI Taxonomy" id="1569283"/>
    <lineage>
        <taxon>Bacteria</taxon>
        <taxon>Pseudomonadati</taxon>
        <taxon>Pseudomonadota</taxon>
        <taxon>Alphaproteobacteria</taxon>
        <taxon>Rhodobacterales</taxon>
        <taxon>Roseobacteraceae</taxon>
        <taxon>Seohaeicola</taxon>
    </lineage>
</organism>
<reference evidence="3" key="2">
    <citation type="submission" date="2020-09" db="EMBL/GenBank/DDBJ databases">
        <authorList>
            <person name="Sun Q."/>
            <person name="Kim S."/>
        </authorList>
    </citation>
    <scope>NUCLEOTIDE SEQUENCE</scope>
    <source>
        <strain evidence="3">KCTC 42650</strain>
    </source>
</reference>
<proteinExistence type="predicted"/>
<protein>
    <recommendedName>
        <fullName evidence="5">VPLPA-CTERM sorting domain-containing protein</fullName>
    </recommendedName>
</protein>
<dbReference type="AlphaFoldDB" id="A0A8J3H240"/>
<dbReference type="EMBL" id="BNCJ01000020">
    <property type="protein sequence ID" value="GHF67620.1"/>
    <property type="molecule type" value="Genomic_DNA"/>
</dbReference>
<name>A0A8J3H240_9RHOB</name>
<keyword evidence="4" id="KW-1185">Reference proteome</keyword>